<dbReference type="PANTHER" id="PTHR11431">
    <property type="entry name" value="FERRITIN"/>
    <property type="match status" value="1"/>
</dbReference>
<reference evidence="8" key="1">
    <citation type="submission" date="2015-01" db="EMBL/GenBank/DDBJ databases">
        <title>Transcriptome Assembly of Fopius arisanus.</title>
        <authorList>
            <person name="Geib S."/>
        </authorList>
    </citation>
    <scope>NUCLEOTIDE SEQUENCE</scope>
</reference>
<gene>
    <name evidence="8" type="primary">FTMT</name>
    <name evidence="8" type="ORF">g.20154</name>
</gene>
<evidence type="ECO:0000256" key="5">
    <source>
        <dbReference type="PIRSR" id="PIRSR601519-1"/>
    </source>
</evidence>
<dbReference type="GO" id="GO:0006826">
    <property type="term" value="P:iron ion transport"/>
    <property type="evidence" value="ECO:0007669"/>
    <property type="project" value="InterPro"/>
</dbReference>
<feature type="binding site" evidence="5">
    <location>
        <position position="126"/>
    </location>
    <ligand>
        <name>Fe cation</name>
        <dbReference type="ChEBI" id="CHEBI:24875"/>
        <label>1</label>
    </ligand>
</feature>
<feature type="domain" description="Ferritin-like diiron" evidence="7">
    <location>
        <begin position="109"/>
        <end position="184"/>
    </location>
</feature>
<evidence type="ECO:0000256" key="4">
    <source>
        <dbReference type="ARBA" id="ARBA00023004"/>
    </source>
</evidence>
<dbReference type="Gene3D" id="1.20.1260.10">
    <property type="match status" value="1"/>
</dbReference>
<comment type="function">
    <text evidence="6">Stores iron in a soluble, non-toxic, readily available form. Important for iron homeostasis. Iron is taken up in the ferrous form and deposited as ferric hydroxides after oxidation.</text>
</comment>
<dbReference type="PANTHER" id="PTHR11431:SF75">
    <property type="entry name" value="FERRITIN"/>
    <property type="match status" value="1"/>
</dbReference>
<dbReference type="InterPro" id="IPR009040">
    <property type="entry name" value="Ferritin-like_diiron"/>
</dbReference>
<dbReference type="AlphaFoldDB" id="A0A0C9RT43"/>
<evidence type="ECO:0000259" key="7">
    <source>
        <dbReference type="PROSITE" id="PS50905"/>
    </source>
</evidence>
<accession>A0A0C9RT43</accession>
<dbReference type="InterPro" id="IPR001519">
    <property type="entry name" value="Ferritin"/>
</dbReference>
<name>A0A0C9RT43_9HYME</name>
<evidence type="ECO:0000256" key="2">
    <source>
        <dbReference type="ARBA" id="ARBA00022434"/>
    </source>
</evidence>
<keyword evidence="2 6" id="KW-0409">Iron storage</keyword>
<dbReference type="PROSITE" id="PS50905">
    <property type="entry name" value="FERRITIN_LIKE"/>
    <property type="match status" value="1"/>
</dbReference>
<dbReference type="InterPro" id="IPR009078">
    <property type="entry name" value="Ferritin-like_SF"/>
</dbReference>
<protein>
    <recommendedName>
        <fullName evidence="6">Ferritin</fullName>
        <ecNumber evidence="6">1.16.3.1</ecNumber>
    </recommendedName>
</protein>
<evidence type="ECO:0000313" key="8">
    <source>
        <dbReference type="EMBL" id="JAG81612.1"/>
    </source>
</evidence>
<dbReference type="GO" id="GO:0005737">
    <property type="term" value="C:cytoplasm"/>
    <property type="evidence" value="ECO:0007669"/>
    <property type="project" value="TreeGrafter"/>
</dbReference>
<feature type="non-terminal residue" evidence="8">
    <location>
        <position position="184"/>
    </location>
</feature>
<keyword evidence="3 5" id="KW-0479">Metal-binding</keyword>
<organism evidence="8">
    <name type="scientific">Fopius arisanus</name>
    <dbReference type="NCBI Taxonomy" id="64838"/>
    <lineage>
        <taxon>Eukaryota</taxon>
        <taxon>Metazoa</taxon>
        <taxon>Ecdysozoa</taxon>
        <taxon>Arthropoda</taxon>
        <taxon>Hexapoda</taxon>
        <taxon>Insecta</taxon>
        <taxon>Pterygota</taxon>
        <taxon>Neoptera</taxon>
        <taxon>Endopterygota</taxon>
        <taxon>Hymenoptera</taxon>
        <taxon>Apocrita</taxon>
        <taxon>Ichneumonoidea</taxon>
        <taxon>Braconidae</taxon>
        <taxon>Opiinae</taxon>
        <taxon>Fopius</taxon>
    </lineage>
</organism>
<comment type="similarity">
    <text evidence="1 6">Belongs to the ferritin family.</text>
</comment>
<dbReference type="EC" id="1.16.3.1" evidence="6"/>
<evidence type="ECO:0000256" key="1">
    <source>
        <dbReference type="ARBA" id="ARBA00007513"/>
    </source>
</evidence>
<feature type="binding site" evidence="5">
    <location>
        <position position="161"/>
    </location>
    <ligand>
        <name>Fe cation</name>
        <dbReference type="ChEBI" id="CHEBI:24875"/>
        <label>1</label>
    </ligand>
</feature>
<evidence type="ECO:0000256" key="6">
    <source>
        <dbReference type="RuleBase" id="RU361145"/>
    </source>
</evidence>
<proteinExistence type="inferred from homology"/>
<evidence type="ECO:0000256" key="3">
    <source>
        <dbReference type="ARBA" id="ARBA00022723"/>
    </source>
</evidence>
<dbReference type="SUPFAM" id="SSF47240">
    <property type="entry name" value="Ferritin-like"/>
    <property type="match status" value="1"/>
</dbReference>
<dbReference type="GO" id="GO:0008199">
    <property type="term" value="F:ferric iron binding"/>
    <property type="evidence" value="ECO:0007669"/>
    <property type="project" value="InterPro"/>
</dbReference>
<dbReference type="GO" id="GO:0006879">
    <property type="term" value="P:intracellular iron ion homeostasis"/>
    <property type="evidence" value="ECO:0007669"/>
    <property type="project" value="UniProtKB-KW"/>
</dbReference>
<dbReference type="Pfam" id="PF00210">
    <property type="entry name" value="Ferritin"/>
    <property type="match status" value="1"/>
</dbReference>
<feature type="binding site" evidence="5">
    <location>
        <position position="164"/>
    </location>
    <ligand>
        <name>Fe cation</name>
        <dbReference type="ChEBI" id="CHEBI:24875"/>
        <label>1</label>
    </ligand>
</feature>
<dbReference type="InterPro" id="IPR012347">
    <property type="entry name" value="Ferritin-like"/>
</dbReference>
<comment type="catalytic activity">
    <reaction evidence="6">
        <text>4 Fe(2+) + O2 + 4 H(+) = 4 Fe(3+) + 2 H2O</text>
        <dbReference type="Rhea" id="RHEA:11148"/>
        <dbReference type="ChEBI" id="CHEBI:15377"/>
        <dbReference type="ChEBI" id="CHEBI:15378"/>
        <dbReference type="ChEBI" id="CHEBI:15379"/>
        <dbReference type="ChEBI" id="CHEBI:29033"/>
        <dbReference type="ChEBI" id="CHEBI:29034"/>
        <dbReference type="EC" id="1.16.3.1"/>
    </reaction>
</comment>
<dbReference type="GO" id="GO:0008198">
    <property type="term" value="F:ferrous iron binding"/>
    <property type="evidence" value="ECO:0007669"/>
    <property type="project" value="TreeGrafter"/>
</dbReference>
<dbReference type="EMBL" id="GBYB01011845">
    <property type="protein sequence ID" value="JAG81612.1"/>
    <property type="molecule type" value="Transcribed_RNA"/>
</dbReference>
<dbReference type="GO" id="GO:0004322">
    <property type="term" value="F:ferroxidase activity"/>
    <property type="evidence" value="ECO:0007669"/>
    <property type="project" value="UniProtKB-EC"/>
</dbReference>
<keyword evidence="6" id="KW-0560">Oxidoreductase</keyword>
<keyword evidence="4 5" id="KW-0408">Iron</keyword>
<sequence>MKKPSSVHSQTRKIICNLKMIKVPSKIFSPQIHYRTVSRYLYPSINSIMPVKRMQKKCWISRTTSRQYEMHVRWFYSENCRRLYETPFCSKSQIHGQGKDKTPVKRIQYQFHPETEAALNQQLNVELKASYYYLSMALYFGQVNVALPGCESYFMHMHQEEYGHAVKLLNYTKTRGGRISLCVI</sequence>
<dbReference type="InterPro" id="IPR008331">
    <property type="entry name" value="Ferritin_DPS_dom"/>
</dbReference>